<evidence type="ECO:0000313" key="2">
    <source>
        <dbReference type="Proteomes" id="UP001380953"/>
    </source>
</evidence>
<organism evidence="1 2">
    <name type="scientific">Saccharibacillus sacchari</name>
    <dbReference type="NCBI Taxonomy" id="456493"/>
    <lineage>
        <taxon>Bacteria</taxon>
        <taxon>Bacillati</taxon>
        <taxon>Bacillota</taxon>
        <taxon>Bacilli</taxon>
        <taxon>Bacillales</taxon>
        <taxon>Paenibacillaceae</taxon>
        <taxon>Saccharibacillus</taxon>
    </lineage>
</organism>
<dbReference type="Proteomes" id="UP001380953">
    <property type="component" value="Unassembled WGS sequence"/>
</dbReference>
<keyword evidence="2" id="KW-1185">Reference proteome</keyword>
<evidence type="ECO:0000313" key="1">
    <source>
        <dbReference type="EMBL" id="MEJ8305469.1"/>
    </source>
</evidence>
<proteinExistence type="predicted"/>
<name>A0ACC6PG47_9BACL</name>
<comment type="caution">
    <text evidence="1">The sequence shown here is derived from an EMBL/GenBank/DDBJ whole genome shotgun (WGS) entry which is preliminary data.</text>
</comment>
<gene>
    <name evidence="1" type="ORF">WKI47_16285</name>
</gene>
<sequence>MFKTEEKLKARLAELESLRYRRLLIFEELELLPDPDRAIAAFPPEADNSEWAVVPLGQRWEGRDRYLWLRLSTMLPQAPLGFRLVGRFDFGTTPHGNSRGFESLLFVNGEPRQGVDSNHREVFLDDLAGTETKLHFRLWSGLEGGGPKTPQEHVLGQAEIALLHTASDDLYYTGRAMLETVDVLADTRAEKGDLLQALDRSFRLLDWSRPGADTFYASVETALAELEHRLDELRADYTQSANPVTVTCIGHTHIDVAWLWRLRHTREKAARSFSTVLELMKHYPDYVFLQTQPQLYEYVKQDYPELYEQIGKKIAEGRWEAGGAMWLEADCNLSSGESLVRQILHGTRFFRDEFGVENRYLWLPDVFGYSWALPQILRKSGITSFMTTKISWSQYNRMPHDTFVWRGIDGSEVLTHFITTPEIEFPEETYYTYNGYIVPKTVQGIWEQYQDREMNRELLLCYGYGDGGGGVNRDMLEMRRRLEHMPGLPRTVTGRADGYFERLERTANETEGYVHTWDGELYLENHRGTYTSQAWIKKANRRLELKLRRSEIWNVAAALLGDHDALAGQQRLDQAWKIALRNQFHDIIPGSSIGEVYEDARLEYEEANALILSADRASIQALISTETRAERDEPESRQSRRYTVFNDSSWSSSEPVEIMGWDAPEQLHEQEKRGIIEVAGCSWRTADGRQLAFQRTEKGWLVDPGEVDSLGFSELVFDPVYPSASGYAIASEPGFAWTEDRLETPFYIVEWDKQGRLRRLYDREHRREVLASGECGNAFQVFEDKPLQFDAWNIDLFYRDKMRTVDTLRFMRLKENGPLRASVELEWAYGDSVITQEVRLYTGSRRIDFCTAVDWQERRQLLKVAFPVAIRATEATYDIQFGNVKRPTHWNTSWDYARFETVGHQWADLSERGYGVSLLNDCKYGYDIKDHTLRLSLIKSAEYPDPEADLGEHVFTYSLFPHAGDWAEGSTIRQAWSLNSPPIAWEGSCGLHGRSLLRATGLNGSDMRVGFDAFKVAEDGKGWIVRLHECEGRSGEAQMSSFVGVSRWQETDLLERPIGEEQSGAWQFILKPYEIKTFRLSFVGVVAGAATARETGETTGKKGGRADV</sequence>
<accession>A0ACC6PG47</accession>
<dbReference type="EMBL" id="JBBKAR010000043">
    <property type="protein sequence ID" value="MEJ8305469.1"/>
    <property type="molecule type" value="Genomic_DNA"/>
</dbReference>
<reference evidence="1" key="1">
    <citation type="submission" date="2024-03" db="EMBL/GenBank/DDBJ databases">
        <title>Whole genome sequecning of epiphytes from Marcgravia umbellata leaves.</title>
        <authorList>
            <person name="Kumar G."/>
            <person name="Savka M.A."/>
        </authorList>
    </citation>
    <scope>NUCLEOTIDE SEQUENCE</scope>
    <source>
        <strain evidence="1">RIT_BL5</strain>
    </source>
</reference>
<protein>
    <submittedName>
        <fullName evidence="1">Alpha-mannosidase</fullName>
    </submittedName>
</protein>